<feature type="compositionally biased region" description="Basic residues" evidence="4">
    <location>
        <begin position="10"/>
        <end position="20"/>
    </location>
</feature>
<dbReference type="PANTHER" id="PTHR22604">
    <property type="entry name" value="OXIDOREDUCTASES"/>
    <property type="match status" value="1"/>
</dbReference>
<dbReference type="GO" id="GO:0016491">
    <property type="term" value="F:oxidoreductase activity"/>
    <property type="evidence" value="ECO:0007669"/>
    <property type="project" value="UniProtKB-KW"/>
</dbReference>
<keyword evidence="2" id="KW-0560">Oxidoreductase</keyword>
<dbReference type="SUPFAM" id="SSF51735">
    <property type="entry name" value="NAD(P)-binding Rossmann-fold domains"/>
    <property type="match status" value="1"/>
</dbReference>
<evidence type="ECO:0000313" key="8">
    <source>
        <dbReference type="Proteomes" id="UP000326546"/>
    </source>
</evidence>
<dbReference type="Gene3D" id="3.40.50.720">
    <property type="entry name" value="NAD(P)-binding Rossmann-like Domain"/>
    <property type="match status" value="1"/>
</dbReference>
<evidence type="ECO:0000256" key="4">
    <source>
        <dbReference type="SAM" id="MobiDB-lite"/>
    </source>
</evidence>
<evidence type="ECO:0000256" key="1">
    <source>
        <dbReference type="ARBA" id="ARBA00010928"/>
    </source>
</evidence>
<feature type="domain" description="GFO/IDH/MocA-like oxidoreductase" evidence="6">
    <location>
        <begin position="187"/>
        <end position="301"/>
    </location>
</feature>
<organism evidence="7 8">
    <name type="scientific">Ornithinimicrobium pratense</name>
    <dbReference type="NCBI Taxonomy" id="2593973"/>
    <lineage>
        <taxon>Bacteria</taxon>
        <taxon>Bacillati</taxon>
        <taxon>Actinomycetota</taxon>
        <taxon>Actinomycetes</taxon>
        <taxon>Micrococcales</taxon>
        <taxon>Ornithinimicrobiaceae</taxon>
        <taxon>Ornithinimicrobium</taxon>
    </lineage>
</organism>
<dbReference type="InterPro" id="IPR036291">
    <property type="entry name" value="NAD(P)-bd_dom_sf"/>
</dbReference>
<dbReference type="Proteomes" id="UP000326546">
    <property type="component" value="Chromosome"/>
</dbReference>
<accession>A0A5J6V757</accession>
<evidence type="ECO:0000256" key="3">
    <source>
        <dbReference type="ARBA" id="ARBA00023027"/>
    </source>
</evidence>
<evidence type="ECO:0000259" key="6">
    <source>
        <dbReference type="Pfam" id="PF22725"/>
    </source>
</evidence>
<dbReference type="PANTHER" id="PTHR22604:SF105">
    <property type="entry name" value="TRANS-1,2-DIHYDROBENZENE-1,2-DIOL DEHYDROGENASE"/>
    <property type="match status" value="1"/>
</dbReference>
<evidence type="ECO:0000256" key="2">
    <source>
        <dbReference type="ARBA" id="ARBA00023002"/>
    </source>
</evidence>
<dbReference type="InterPro" id="IPR000683">
    <property type="entry name" value="Gfo/Idh/MocA-like_OxRdtase_N"/>
</dbReference>
<dbReference type="InterPro" id="IPR050984">
    <property type="entry name" value="Gfo/Idh/MocA_domain"/>
</dbReference>
<dbReference type="GO" id="GO:0000166">
    <property type="term" value="F:nucleotide binding"/>
    <property type="evidence" value="ECO:0007669"/>
    <property type="project" value="InterPro"/>
</dbReference>
<proteinExistence type="inferred from homology"/>
<evidence type="ECO:0000259" key="5">
    <source>
        <dbReference type="Pfam" id="PF01408"/>
    </source>
</evidence>
<dbReference type="Pfam" id="PF01408">
    <property type="entry name" value="GFO_IDH_MocA"/>
    <property type="match status" value="1"/>
</dbReference>
<dbReference type="EMBL" id="CP044427">
    <property type="protein sequence ID" value="QFG68986.1"/>
    <property type="molecule type" value="Genomic_DNA"/>
</dbReference>
<feature type="domain" description="Gfo/Idh/MocA-like oxidoreductase N-terminal" evidence="5">
    <location>
        <begin position="58"/>
        <end position="173"/>
    </location>
</feature>
<dbReference type="Pfam" id="PF22725">
    <property type="entry name" value="GFO_IDH_MocA_C3"/>
    <property type="match status" value="1"/>
</dbReference>
<gene>
    <name evidence="7" type="ORF">FY030_09955</name>
</gene>
<keyword evidence="8" id="KW-1185">Reference proteome</keyword>
<reference evidence="7 8" key="1">
    <citation type="submission" date="2019-09" db="EMBL/GenBank/DDBJ databases">
        <title>Serinicoccus pratensis sp. nov., isolated from meadow soil.</title>
        <authorList>
            <person name="Zhang W."/>
        </authorList>
    </citation>
    <scope>NUCLEOTIDE SEQUENCE [LARGE SCALE GENOMIC DNA]</scope>
    <source>
        <strain evidence="7 8">W204</strain>
    </source>
</reference>
<dbReference type="OrthoDB" id="9815825at2"/>
<evidence type="ECO:0000313" key="7">
    <source>
        <dbReference type="EMBL" id="QFG68986.1"/>
    </source>
</evidence>
<dbReference type="AlphaFoldDB" id="A0A5J6V757"/>
<name>A0A5J6V757_9MICO</name>
<dbReference type="InterPro" id="IPR055170">
    <property type="entry name" value="GFO_IDH_MocA-like_dom"/>
</dbReference>
<dbReference type="KEGG" id="serw:FY030_09955"/>
<protein>
    <submittedName>
        <fullName evidence="7">Gfo/Idh/MocA family oxidoreductase</fullName>
    </submittedName>
</protein>
<comment type="similarity">
    <text evidence="1">Belongs to the Gfo/Idh/MocA family.</text>
</comment>
<dbReference type="SUPFAM" id="SSF55347">
    <property type="entry name" value="Glyceraldehyde-3-phosphate dehydrogenase-like, C-terminal domain"/>
    <property type="match status" value="1"/>
</dbReference>
<feature type="region of interest" description="Disordered" evidence="4">
    <location>
        <begin position="1"/>
        <end position="30"/>
    </location>
</feature>
<dbReference type="Gene3D" id="3.30.360.10">
    <property type="entry name" value="Dihydrodipicolinate Reductase, domain 2"/>
    <property type="match status" value="1"/>
</dbReference>
<keyword evidence="3" id="KW-0520">NAD</keyword>
<sequence length="386" mass="42117">MRACPTRPSSRARARVHQRKPTPWTRPRTKISARSIPAHYGGAVTEKSAYPPITDRPIRWGLLAAGKIAHALAQAVRETEGGQLVAVAARDAVRAAEFARAHDIPLSYGGYEELCTDPDVDVVYISSTNPHHADQAVRCLESGKHVLVEKPIALTVADAERIVETARTRGLFAMEAMWTRCQPLVLDLADRVREGQIGRVRSFHAAFTVPFEYDAAHRIFDLENGGGALLDLGVYPVALAHLLLGHPTDVQVLGATVPTGVDAQAALQWMNADGAVAQVICDSQSHGSSRTVVRGTEGWIEVHGPVTQPESFTVHRGPDAEEGEHVTGDRRGFVHEVEEVHRCLREGLLQSPLVPHADTVAIMTILESARRELGVRYPQEPEPLHT</sequence>